<dbReference type="STRING" id="133383.A0A1R0GTF4"/>
<dbReference type="GO" id="GO:1990745">
    <property type="term" value="C:EARP complex"/>
    <property type="evidence" value="ECO:0007669"/>
    <property type="project" value="TreeGrafter"/>
</dbReference>
<accession>A0A1R0GTF4</accession>
<organism evidence="3 4">
    <name type="scientific">Smittium mucronatum</name>
    <dbReference type="NCBI Taxonomy" id="133383"/>
    <lineage>
        <taxon>Eukaryota</taxon>
        <taxon>Fungi</taxon>
        <taxon>Fungi incertae sedis</taxon>
        <taxon>Zoopagomycota</taxon>
        <taxon>Kickxellomycotina</taxon>
        <taxon>Harpellomycetes</taxon>
        <taxon>Harpellales</taxon>
        <taxon>Legeriomycetaceae</taxon>
        <taxon>Smittium</taxon>
    </lineage>
</organism>
<evidence type="ECO:0000256" key="2">
    <source>
        <dbReference type="SAM" id="MobiDB-lite"/>
    </source>
</evidence>
<comment type="similarity">
    <text evidence="1">Belongs to the VPS51 family.</text>
</comment>
<dbReference type="EMBL" id="LSSL01003696">
    <property type="protein sequence ID" value="OLY80177.1"/>
    <property type="molecule type" value="Genomic_DNA"/>
</dbReference>
<feature type="region of interest" description="Disordered" evidence="2">
    <location>
        <begin position="1091"/>
        <end position="1188"/>
    </location>
</feature>
<feature type="region of interest" description="Disordered" evidence="2">
    <location>
        <begin position="1"/>
        <end position="40"/>
    </location>
</feature>
<name>A0A1R0GTF4_9FUNG</name>
<evidence type="ECO:0000313" key="3">
    <source>
        <dbReference type="EMBL" id="OLY80177.1"/>
    </source>
</evidence>
<dbReference type="GO" id="GO:0000938">
    <property type="term" value="C:GARP complex"/>
    <property type="evidence" value="ECO:0007669"/>
    <property type="project" value="TreeGrafter"/>
</dbReference>
<dbReference type="Proteomes" id="UP000187455">
    <property type="component" value="Unassembled WGS sequence"/>
</dbReference>
<keyword evidence="4" id="KW-1185">Reference proteome</keyword>
<feature type="compositionally biased region" description="Low complexity" evidence="2">
    <location>
        <begin position="1154"/>
        <end position="1188"/>
    </location>
</feature>
<sequence length="1312" mass="147827">MNSNKSGEDMPSIDTPRSSRSISTASASGSTFKSHSIESNKREIARSKLKQFYNLDPNTPAVLKNGKNSFSSVPPDTDSYNWEKYTEKILREKKIPGLLIQSNTLDSEIRKLDSDMKTLVYENYNKFIKATDTLGEMSSYAENIEKQMASLLEKISKIYKDGKTIDDSLQPGRAKIQGLNKELELKIKIKSLTELPEKLHFSVMNGNYDMALEIWSQISQALEYKDDSVNSSEFESFKINLESAKKSTLEILSIRWEDLGITVSDAIGCSKLLVGISPERIRELCKQYLKFQSQRLIKLLEEWPNDIKNSYLVSEYNSNFLSCWNDFIFGFSSSFLSPEKAKFFEENLNYPSTKTADVDPIYFPRISIPDNDVPLAQKQLLQSCEVLVSKYESRLLKYLLEAWDVALSPDDTLERLDNFINSSMRYPLLLKFSSLKSCIGRVIRLSYEQLLGRVFLKIIFDLFIKISNYFSMARFNPDNSSETIFHGNIPRMDALLNFSHSRVEMQEFLLQEQNSIIVRLQKNLVPLIQKTFNHYSKSEFSATDSLNPKDKPVSGTISNSDLKKIFITMLNSQLDKFHREYIPAAIGFSLGVDTELEKRRIGTNNSNSRLNFFERISKTVSKIKSPAALIFFSRFCLDMDKFLVKVIYVLCENSLKACETLLSAETPNGLNLPNISNYQLTENDSPSFDNDQVEALIKESFEFDDFIHLQFNKDSLALLMHRIAELLVLAFIKAIGNDLVTLYNLMLPSALGTLKIPSENRNPGVFGDWIINNANFVKNLGFSDQILDSNLESLSKNQNLDELSDHPVSIGALIIRKWFEIIEGILMSLFFDQIFLDTVLKHKSDLTNIISERMTKNFEDGLNPVDLDVENNIKSPHGQNKNRSAVINARRSSVNSFSISGDSFDPNFSILKYITHPSKSSFNRTNSNLTSADSLLLSKIDKLFAEKTEYYPSKISDFSASNILYLLSIIYVKGSVEFWRGQFFISGVDKNEIPSTVVINRKQLFQLQLDLTFVKIFMSDYSESAAVKSQLYSSNLGNNKRTSTGLANRSIKNGLINSNGRDFGNKSSRMRDLESSYPIKNIGIKSLKSPHALPLSKSQSSQIGQSQKRLNSTTNTVISRGLGPYINSPNSNKSPLGIIDDSLPHGSNNPPINSSLLTTSRTRSINNANLSSRNPQNSSSSKSNLLTSNKNKIMSPRMEYSQIQTQTQTPINNRLNSLSQNFESINSIGGHPMSKNFSSSTGNSIPNVGCDSTFGKTEGPLLSLVNELEISISNRCSENLLGTPSETEDLLVNTSNIEIVAIKTYLETVHFD</sequence>
<dbReference type="GO" id="GO:0032456">
    <property type="term" value="P:endocytic recycling"/>
    <property type="evidence" value="ECO:0007669"/>
    <property type="project" value="TreeGrafter"/>
</dbReference>
<evidence type="ECO:0000313" key="4">
    <source>
        <dbReference type="Proteomes" id="UP000187455"/>
    </source>
</evidence>
<feature type="compositionally biased region" description="Polar residues" evidence="2">
    <location>
        <begin position="1109"/>
        <end position="1118"/>
    </location>
</feature>
<dbReference type="GO" id="GO:0007030">
    <property type="term" value="P:Golgi organization"/>
    <property type="evidence" value="ECO:0007669"/>
    <property type="project" value="TreeGrafter"/>
</dbReference>
<proteinExistence type="inferred from homology"/>
<dbReference type="InterPro" id="IPR014812">
    <property type="entry name" value="Vps51"/>
</dbReference>
<dbReference type="GO" id="GO:0005829">
    <property type="term" value="C:cytosol"/>
    <property type="evidence" value="ECO:0007669"/>
    <property type="project" value="GOC"/>
</dbReference>
<gene>
    <name evidence="3" type="ORF">AYI68_g5731</name>
</gene>
<feature type="compositionally biased region" description="Low complexity" evidence="2">
    <location>
        <begin position="1096"/>
        <end position="1108"/>
    </location>
</feature>
<dbReference type="Pfam" id="PF08700">
    <property type="entry name" value="VPS51_Exo84_N"/>
    <property type="match status" value="1"/>
</dbReference>
<dbReference type="PANTHER" id="PTHR15954">
    <property type="entry name" value="VACUOLAR PROTEIN SORTING-ASSOCIATED PROTEIN 51 HOMOLOG"/>
    <property type="match status" value="1"/>
</dbReference>
<dbReference type="GO" id="GO:0016020">
    <property type="term" value="C:membrane"/>
    <property type="evidence" value="ECO:0007669"/>
    <property type="project" value="TreeGrafter"/>
</dbReference>
<protein>
    <submittedName>
        <fullName evidence="3">Vacuolar protein sorting-associated protein 51-like protein</fullName>
    </submittedName>
</protein>
<dbReference type="GO" id="GO:0048193">
    <property type="term" value="P:Golgi vesicle transport"/>
    <property type="evidence" value="ECO:0007669"/>
    <property type="project" value="TreeGrafter"/>
</dbReference>
<feature type="compositionally biased region" description="Low complexity" evidence="2">
    <location>
        <begin position="18"/>
        <end position="31"/>
    </location>
</feature>
<evidence type="ECO:0000256" key="1">
    <source>
        <dbReference type="ARBA" id="ARBA00006080"/>
    </source>
</evidence>
<dbReference type="GO" id="GO:0042147">
    <property type="term" value="P:retrograde transport, endosome to Golgi"/>
    <property type="evidence" value="ECO:0007669"/>
    <property type="project" value="TreeGrafter"/>
</dbReference>
<dbReference type="OrthoDB" id="203678at2759"/>
<reference evidence="3 4" key="1">
    <citation type="journal article" date="2016" name="Mol. Biol. Evol.">
        <title>Genome-Wide Survey of Gut Fungi (Harpellales) Reveals the First Horizontally Transferred Ubiquitin Gene from a Mosquito Host.</title>
        <authorList>
            <person name="Wang Y."/>
            <person name="White M.M."/>
            <person name="Kvist S."/>
            <person name="Moncalvo J.M."/>
        </authorList>
    </citation>
    <scope>NUCLEOTIDE SEQUENCE [LARGE SCALE GENOMIC DNA]</scope>
    <source>
        <strain evidence="3 4">ALG-7-W6</strain>
    </source>
</reference>
<comment type="caution">
    <text evidence="3">The sequence shown here is derived from an EMBL/GenBank/DDBJ whole genome shotgun (WGS) entry which is preliminary data.</text>
</comment>
<dbReference type="PANTHER" id="PTHR15954:SF4">
    <property type="entry name" value="VACUOLAR PROTEIN SORTING-ASSOCIATED PROTEIN 51 HOMOLOG"/>
    <property type="match status" value="1"/>
</dbReference>